<dbReference type="EMBL" id="SROY01000003">
    <property type="protein sequence ID" value="TLX21597.1"/>
    <property type="molecule type" value="Genomic_DNA"/>
</dbReference>
<evidence type="ECO:0000256" key="5">
    <source>
        <dbReference type="PROSITE-ProRule" id="PRU01248"/>
    </source>
</evidence>
<evidence type="ECO:0000256" key="6">
    <source>
        <dbReference type="SAM" id="MobiDB-lite"/>
    </source>
</evidence>
<dbReference type="InterPro" id="IPR013762">
    <property type="entry name" value="Integrase-like_cat_sf"/>
</dbReference>
<comment type="similarity">
    <text evidence="1">Belongs to the 'phage' integrase family.</text>
</comment>
<protein>
    <submittedName>
        <fullName evidence="9">Site-specific integrase</fullName>
    </submittedName>
</protein>
<dbReference type="PANTHER" id="PTHR30349">
    <property type="entry name" value="PHAGE INTEGRASE-RELATED"/>
    <property type="match status" value="1"/>
</dbReference>
<evidence type="ECO:0000259" key="8">
    <source>
        <dbReference type="PROSITE" id="PS51900"/>
    </source>
</evidence>
<organism evidence="9 10">
    <name type="scientific">Thermomonas fusca</name>
    <dbReference type="NCBI Taxonomy" id="215690"/>
    <lineage>
        <taxon>Bacteria</taxon>
        <taxon>Pseudomonadati</taxon>
        <taxon>Pseudomonadota</taxon>
        <taxon>Gammaproteobacteria</taxon>
        <taxon>Lysobacterales</taxon>
        <taxon>Lysobacteraceae</taxon>
        <taxon>Thermomonas</taxon>
    </lineage>
</organism>
<evidence type="ECO:0000256" key="4">
    <source>
        <dbReference type="ARBA" id="ARBA00023172"/>
    </source>
</evidence>
<dbReference type="GO" id="GO:0003677">
    <property type="term" value="F:DNA binding"/>
    <property type="evidence" value="ECO:0007669"/>
    <property type="project" value="UniProtKB-UniRule"/>
</dbReference>
<evidence type="ECO:0000259" key="7">
    <source>
        <dbReference type="PROSITE" id="PS51898"/>
    </source>
</evidence>
<keyword evidence="2" id="KW-0229">DNA integration</keyword>
<dbReference type="InterPro" id="IPR044068">
    <property type="entry name" value="CB"/>
</dbReference>
<gene>
    <name evidence="9" type="ORF">E5S66_08695</name>
</gene>
<evidence type="ECO:0000256" key="2">
    <source>
        <dbReference type="ARBA" id="ARBA00022908"/>
    </source>
</evidence>
<name>A0A5R9PEV5_9GAMM</name>
<evidence type="ECO:0000256" key="1">
    <source>
        <dbReference type="ARBA" id="ARBA00008857"/>
    </source>
</evidence>
<dbReference type="AlphaFoldDB" id="A0A5R9PEV5"/>
<dbReference type="InterPro" id="IPR002104">
    <property type="entry name" value="Integrase_catalytic"/>
</dbReference>
<feature type="domain" description="Tyr recombinase" evidence="7">
    <location>
        <begin position="156"/>
        <end position="325"/>
    </location>
</feature>
<dbReference type="InterPro" id="IPR050090">
    <property type="entry name" value="Tyrosine_recombinase_XerCD"/>
</dbReference>
<dbReference type="PANTHER" id="PTHR30349:SF64">
    <property type="entry name" value="PROPHAGE INTEGRASE INTD-RELATED"/>
    <property type="match status" value="1"/>
</dbReference>
<keyword evidence="10" id="KW-1185">Reference proteome</keyword>
<feature type="region of interest" description="Disordered" evidence="6">
    <location>
        <begin position="331"/>
        <end position="368"/>
    </location>
</feature>
<dbReference type="CDD" id="cd00796">
    <property type="entry name" value="INT_Rci_Hp1_C"/>
    <property type="match status" value="1"/>
</dbReference>
<keyword evidence="4" id="KW-0233">DNA recombination</keyword>
<evidence type="ECO:0000313" key="10">
    <source>
        <dbReference type="Proteomes" id="UP000308508"/>
    </source>
</evidence>
<feature type="domain" description="Core-binding (CB)" evidence="8">
    <location>
        <begin position="58"/>
        <end position="136"/>
    </location>
</feature>
<evidence type="ECO:0000256" key="3">
    <source>
        <dbReference type="ARBA" id="ARBA00023125"/>
    </source>
</evidence>
<keyword evidence="3 5" id="KW-0238">DNA-binding</keyword>
<feature type="compositionally biased region" description="Basic and acidic residues" evidence="6">
    <location>
        <begin position="342"/>
        <end position="353"/>
    </location>
</feature>
<dbReference type="RefSeq" id="WP_138348867.1">
    <property type="nucleotide sequence ID" value="NZ_SROY01000003.1"/>
</dbReference>
<dbReference type="SUPFAM" id="SSF56349">
    <property type="entry name" value="DNA breaking-rejoining enzymes"/>
    <property type="match status" value="1"/>
</dbReference>
<proteinExistence type="inferred from homology"/>
<dbReference type="Proteomes" id="UP000308508">
    <property type="component" value="Unassembled WGS sequence"/>
</dbReference>
<sequence>MSLYKRKDSPYWWVKLTVSGHRVSESTGTASKRQAQEYHDKRRAELWEQQRLGVKPRRSWDEAVLRYLDEEVKKKSVNDDKLHLRWWQPRLEGMDLTQITRDVVDRYKQESQRSGLSDATTNRRLQVLRAILRRAALEWEWLDRVPRFRLLKEPQGRVRYLTREEAGRLLAELPEHLRAMARFSLATGLRQGNVKGLRWAKVDLDRQSAWVEATEAKGKKAIPVPLNAEAMRVIEEQLGKDPEWVFTFRGRPIEFKTSTKAWRKALKRAGIENFRWHDLRHTWASWHAQGGTPMHVLQKLGGWQTPAMVQRYAHLGMDDLKRYAEQVRMQESPPGYVLATPEKTKGRRSDPKSLKYLAPEVGLEPTTP</sequence>
<evidence type="ECO:0000313" key="9">
    <source>
        <dbReference type="EMBL" id="TLX21597.1"/>
    </source>
</evidence>
<dbReference type="Pfam" id="PF00589">
    <property type="entry name" value="Phage_integrase"/>
    <property type="match status" value="1"/>
</dbReference>
<dbReference type="PROSITE" id="PS51900">
    <property type="entry name" value="CB"/>
    <property type="match status" value="1"/>
</dbReference>
<dbReference type="InterPro" id="IPR010998">
    <property type="entry name" value="Integrase_recombinase_N"/>
</dbReference>
<dbReference type="InterPro" id="IPR011010">
    <property type="entry name" value="DNA_brk_join_enz"/>
</dbReference>
<comment type="caution">
    <text evidence="9">The sequence shown here is derived from an EMBL/GenBank/DDBJ whole genome shotgun (WGS) entry which is preliminary data.</text>
</comment>
<dbReference type="GO" id="GO:0006310">
    <property type="term" value="P:DNA recombination"/>
    <property type="evidence" value="ECO:0007669"/>
    <property type="project" value="UniProtKB-KW"/>
</dbReference>
<dbReference type="GO" id="GO:0015074">
    <property type="term" value="P:DNA integration"/>
    <property type="evidence" value="ECO:0007669"/>
    <property type="project" value="UniProtKB-KW"/>
</dbReference>
<accession>A0A5R9PEV5</accession>
<dbReference type="PROSITE" id="PS51898">
    <property type="entry name" value="TYR_RECOMBINASE"/>
    <property type="match status" value="1"/>
</dbReference>
<dbReference type="Gene3D" id="1.10.443.10">
    <property type="entry name" value="Intergrase catalytic core"/>
    <property type="match status" value="1"/>
</dbReference>
<dbReference type="Gene3D" id="1.10.150.130">
    <property type="match status" value="1"/>
</dbReference>
<reference evidence="9 10" key="1">
    <citation type="submission" date="2019-04" db="EMBL/GenBank/DDBJ databases">
        <authorList>
            <person name="Grouzdev D.S."/>
            <person name="Nazina T.N."/>
        </authorList>
    </citation>
    <scope>NUCLEOTIDE SEQUENCE [LARGE SCALE GENOMIC DNA]</scope>
    <source>
        <strain evidence="9 10">SHC 3-19</strain>
    </source>
</reference>